<dbReference type="Proteomes" id="UP000664771">
    <property type="component" value="Unassembled WGS sequence"/>
</dbReference>
<dbReference type="RefSeq" id="WP_207880223.1">
    <property type="nucleotide sequence ID" value="NZ_JAFVMF010000005.1"/>
</dbReference>
<dbReference type="EMBL" id="JAFVMF010000005">
    <property type="protein sequence ID" value="MBO1359306.1"/>
    <property type="molecule type" value="Genomic_DNA"/>
</dbReference>
<proteinExistence type="predicted"/>
<keyword evidence="1" id="KW-0472">Membrane</keyword>
<organism evidence="2 3">
    <name type="scientific">Acetobacter sacchari</name>
    <dbReference type="NCBI Taxonomy" id="2661687"/>
    <lineage>
        <taxon>Bacteria</taxon>
        <taxon>Pseudomonadati</taxon>
        <taxon>Pseudomonadota</taxon>
        <taxon>Alphaproteobacteria</taxon>
        <taxon>Acetobacterales</taxon>
        <taxon>Acetobacteraceae</taxon>
        <taxon>Acetobacter</taxon>
    </lineage>
</organism>
<name>A0ABS3LTU6_9PROT</name>
<accession>A0ABS3LTU6</accession>
<keyword evidence="1" id="KW-1133">Transmembrane helix</keyword>
<keyword evidence="1" id="KW-0812">Transmembrane</keyword>
<evidence type="ECO:0000313" key="3">
    <source>
        <dbReference type="Proteomes" id="UP000664771"/>
    </source>
</evidence>
<gene>
    <name evidence="2" type="ORF">J2D73_05785</name>
</gene>
<sequence>MPNEPNYARRLAIIAASIMGGFALIVIDGWTLIYDTGLLEGWAVWTLHRLPLVIGVALLLYGFALMRKPVAYDPSQGPDDIDNIDGA</sequence>
<comment type="caution">
    <text evidence="2">The sequence shown here is derived from an EMBL/GenBank/DDBJ whole genome shotgun (WGS) entry which is preliminary data.</text>
</comment>
<feature type="transmembrane region" description="Helical" evidence="1">
    <location>
        <begin position="12"/>
        <end position="33"/>
    </location>
</feature>
<feature type="transmembrane region" description="Helical" evidence="1">
    <location>
        <begin position="45"/>
        <end position="66"/>
    </location>
</feature>
<reference evidence="2 3" key="1">
    <citation type="submission" date="2021-03" db="EMBL/GenBank/DDBJ databases">
        <title>The complete genome sequence of Acetobacter sacchari TBRC 11175.</title>
        <authorList>
            <person name="Charoenyingcharoen P."/>
            <person name="Yukphan P."/>
        </authorList>
    </citation>
    <scope>NUCLEOTIDE SEQUENCE [LARGE SCALE GENOMIC DNA]</scope>
    <source>
        <strain evidence="2 3">TBRC 11175</strain>
    </source>
</reference>
<protein>
    <submittedName>
        <fullName evidence="2">Uncharacterized protein</fullName>
    </submittedName>
</protein>
<keyword evidence="3" id="KW-1185">Reference proteome</keyword>
<evidence type="ECO:0000256" key="1">
    <source>
        <dbReference type="SAM" id="Phobius"/>
    </source>
</evidence>
<evidence type="ECO:0000313" key="2">
    <source>
        <dbReference type="EMBL" id="MBO1359306.1"/>
    </source>
</evidence>